<feature type="non-terminal residue" evidence="1">
    <location>
        <position position="1"/>
    </location>
</feature>
<dbReference type="EMBL" id="UINC01074537">
    <property type="protein sequence ID" value="SVC11825.1"/>
    <property type="molecule type" value="Genomic_DNA"/>
</dbReference>
<evidence type="ECO:0000313" key="1">
    <source>
        <dbReference type="EMBL" id="SVC11825.1"/>
    </source>
</evidence>
<protein>
    <submittedName>
        <fullName evidence="1">Uncharacterized protein</fullName>
    </submittedName>
</protein>
<accession>A0A382JJH3</accession>
<name>A0A382JJH3_9ZZZZ</name>
<organism evidence="1">
    <name type="scientific">marine metagenome</name>
    <dbReference type="NCBI Taxonomy" id="408172"/>
    <lineage>
        <taxon>unclassified sequences</taxon>
        <taxon>metagenomes</taxon>
        <taxon>ecological metagenomes</taxon>
    </lineage>
</organism>
<dbReference type="AlphaFoldDB" id="A0A382JJH3"/>
<reference evidence="1" key="1">
    <citation type="submission" date="2018-05" db="EMBL/GenBank/DDBJ databases">
        <authorList>
            <person name="Lanie J.A."/>
            <person name="Ng W.-L."/>
            <person name="Kazmierczak K.M."/>
            <person name="Andrzejewski T.M."/>
            <person name="Davidsen T.M."/>
            <person name="Wayne K.J."/>
            <person name="Tettelin H."/>
            <person name="Glass J.I."/>
            <person name="Rusch D."/>
            <person name="Podicherti R."/>
            <person name="Tsui H.-C.T."/>
            <person name="Winkler M.E."/>
        </authorList>
    </citation>
    <scope>NUCLEOTIDE SEQUENCE</scope>
</reference>
<sequence>RPSVLLSMTSWPWIRHHAGISFKVPGSVQVTVRRSPSFRLVI</sequence>
<proteinExistence type="predicted"/>
<gene>
    <name evidence="1" type="ORF">METZ01_LOCUS264679</name>
</gene>